<dbReference type="OrthoDB" id="4045395at2759"/>
<organism evidence="1 2">
    <name type="scientific">Sphagnurus paluster</name>
    <dbReference type="NCBI Taxonomy" id="117069"/>
    <lineage>
        <taxon>Eukaryota</taxon>
        <taxon>Fungi</taxon>
        <taxon>Dikarya</taxon>
        <taxon>Basidiomycota</taxon>
        <taxon>Agaricomycotina</taxon>
        <taxon>Agaricomycetes</taxon>
        <taxon>Agaricomycetidae</taxon>
        <taxon>Agaricales</taxon>
        <taxon>Tricholomatineae</taxon>
        <taxon>Lyophyllaceae</taxon>
        <taxon>Sphagnurus</taxon>
    </lineage>
</organism>
<protein>
    <recommendedName>
        <fullName evidence="3">Protein HRI1</fullName>
    </recommendedName>
</protein>
<dbReference type="Proteomes" id="UP000717328">
    <property type="component" value="Unassembled WGS sequence"/>
</dbReference>
<dbReference type="Pfam" id="PF16815">
    <property type="entry name" value="HRI1"/>
    <property type="match status" value="2"/>
</dbReference>
<evidence type="ECO:0000313" key="2">
    <source>
        <dbReference type="Proteomes" id="UP000717328"/>
    </source>
</evidence>
<name>A0A9P7K831_9AGAR</name>
<comment type="caution">
    <text evidence="1">The sequence shown here is derived from an EMBL/GenBank/DDBJ whole genome shotgun (WGS) entry which is preliminary data.</text>
</comment>
<dbReference type="Gene3D" id="2.40.128.320">
    <property type="entry name" value="Protein HRI1, N-terminal domain"/>
    <property type="match status" value="1"/>
</dbReference>
<dbReference type="AlphaFoldDB" id="A0A9P7K831"/>
<accession>A0A9P7K831</accession>
<reference evidence="1" key="2">
    <citation type="submission" date="2021-10" db="EMBL/GenBank/DDBJ databases">
        <title>Phylogenomics reveals ancestral predisposition of the termite-cultivated fungus Termitomyces towards a domesticated lifestyle.</title>
        <authorList>
            <person name="Auxier B."/>
            <person name="Grum-Grzhimaylo A."/>
            <person name="Cardenas M.E."/>
            <person name="Lodge J.D."/>
            <person name="Laessoe T."/>
            <person name="Pedersen O."/>
            <person name="Smith M.E."/>
            <person name="Kuyper T.W."/>
            <person name="Franco-Molano E.A."/>
            <person name="Baroni T.J."/>
            <person name="Aanen D.K."/>
        </authorList>
    </citation>
    <scope>NUCLEOTIDE SEQUENCE</scope>
    <source>
        <strain evidence="1">D49</strain>
    </source>
</reference>
<keyword evidence="2" id="KW-1185">Reference proteome</keyword>
<dbReference type="InterPro" id="IPR043047">
    <property type="entry name" value="Hri1_N_sf"/>
</dbReference>
<proteinExistence type="predicted"/>
<sequence>MQSAAAYRSLRLSIRWLPDEASEPTRTIVLTGARTGVFIDTRFLKGTRDIDWAFAGYRFTDPSSDEVEDSGTNTTLPDGNILEVGEMINPATRKMTPFEEIWLDQEERDEKTVLFVKNISGTSWQARVGDWQTGLGRGKDGVFWAWQAEKEGSGWTTKYSTVSAYITYLPDGLSIGGWEEGSVVDWVGDKWIVLERGRPYY</sequence>
<evidence type="ECO:0008006" key="3">
    <source>
        <dbReference type="Google" id="ProtNLM"/>
    </source>
</evidence>
<reference evidence="1" key="1">
    <citation type="submission" date="2021-02" db="EMBL/GenBank/DDBJ databases">
        <authorList>
            <person name="Nieuwenhuis M."/>
            <person name="Van De Peppel L.J.J."/>
        </authorList>
    </citation>
    <scope>NUCLEOTIDE SEQUENCE</scope>
    <source>
        <strain evidence="1">D49</strain>
    </source>
</reference>
<evidence type="ECO:0000313" key="1">
    <source>
        <dbReference type="EMBL" id="KAG5638401.1"/>
    </source>
</evidence>
<dbReference type="InterPro" id="IPR031818">
    <property type="entry name" value="Hri1"/>
</dbReference>
<gene>
    <name evidence="1" type="ORF">H0H81_000178</name>
</gene>
<dbReference type="EMBL" id="JABCKI010005764">
    <property type="protein sequence ID" value="KAG5638401.1"/>
    <property type="molecule type" value="Genomic_DNA"/>
</dbReference>